<dbReference type="Proteomes" id="UP000231469">
    <property type="component" value="Unassembled WGS sequence"/>
</dbReference>
<organism evidence="1 2">
    <name type="scientific">bacterium (Candidatus Gribaldobacteria) CG_4_10_14_0_2_um_filter_36_18</name>
    <dbReference type="NCBI Taxonomy" id="2014264"/>
    <lineage>
        <taxon>Bacteria</taxon>
        <taxon>Candidatus Gribaldobacteria</taxon>
    </lineage>
</organism>
<name>A0A2M7VK92_9BACT</name>
<evidence type="ECO:0000313" key="2">
    <source>
        <dbReference type="Proteomes" id="UP000231469"/>
    </source>
</evidence>
<proteinExistence type="predicted"/>
<dbReference type="InterPro" id="IPR029060">
    <property type="entry name" value="PIN-like_dom_sf"/>
</dbReference>
<sequence length="168" mass="19567">MKLAFGNNYTVDTNVLITLMTYHPQDKPAYQAIWDEIETLIKQKNIFSTIIVYEEIIKYLGKNDQLKKWAISHKKCFFISPDKETWRLAQDIINKFPDLLNKKKLQTGEPDADPFLIALAKSEGAIIITQEKKDPSNKIPMVASYYGVKSIDLHEFLEERKLKFIKEQ</sequence>
<reference evidence="2" key="1">
    <citation type="submission" date="2017-09" db="EMBL/GenBank/DDBJ databases">
        <title>Depth-based differentiation of microbial function through sediment-hosted aquifers and enrichment of novel symbionts in the deep terrestrial subsurface.</title>
        <authorList>
            <person name="Probst A.J."/>
            <person name="Ladd B."/>
            <person name="Jarett J.K."/>
            <person name="Geller-Mcgrath D.E."/>
            <person name="Sieber C.M.K."/>
            <person name="Emerson J.B."/>
            <person name="Anantharaman K."/>
            <person name="Thomas B.C."/>
            <person name="Malmstrom R."/>
            <person name="Stieglmeier M."/>
            <person name="Klingl A."/>
            <person name="Woyke T."/>
            <person name="Ryan C.M."/>
            <person name="Banfield J.F."/>
        </authorList>
    </citation>
    <scope>NUCLEOTIDE SEQUENCE [LARGE SCALE GENOMIC DNA]</scope>
</reference>
<accession>A0A2M7VK92</accession>
<dbReference type="AlphaFoldDB" id="A0A2M7VK92"/>
<dbReference type="InterPro" id="IPR016541">
    <property type="entry name" value="UCP008505"/>
</dbReference>
<comment type="caution">
    <text evidence="1">The sequence shown here is derived from an EMBL/GenBank/DDBJ whole genome shotgun (WGS) entry which is preliminary data.</text>
</comment>
<dbReference type="Pfam" id="PF14367">
    <property type="entry name" value="DUF4411"/>
    <property type="match status" value="1"/>
</dbReference>
<evidence type="ECO:0000313" key="1">
    <source>
        <dbReference type="EMBL" id="PJA02186.1"/>
    </source>
</evidence>
<dbReference type="Gene3D" id="3.40.50.1010">
    <property type="entry name" value="5'-nuclease"/>
    <property type="match status" value="1"/>
</dbReference>
<evidence type="ECO:0008006" key="3">
    <source>
        <dbReference type="Google" id="ProtNLM"/>
    </source>
</evidence>
<dbReference type="PIRSF" id="PIRSF008505">
    <property type="entry name" value="UCP008505"/>
    <property type="match status" value="1"/>
</dbReference>
<gene>
    <name evidence="1" type="ORF">COX73_02120</name>
</gene>
<dbReference type="EMBL" id="PFPS01000086">
    <property type="protein sequence ID" value="PJA02186.1"/>
    <property type="molecule type" value="Genomic_DNA"/>
</dbReference>
<dbReference type="SUPFAM" id="SSF88723">
    <property type="entry name" value="PIN domain-like"/>
    <property type="match status" value="1"/>
</dbReference>
<protein>
    <recommendedName>
        <fullName evidence="3">PIN domain-containing protein</fullName>
    </recommendedName>
</protein>